<dbReference type="Proteomes" id="UP000826540">
    <property type="component" value="Chromosome"/>
</dbReference>
<protein>
    <submittedName>
        <fullName evidence="1">PAP/fibrillin family protein</fullName>
    </submittedName>
</protein>
<name>A0ABX8WUK1_9CYAN</name>
<organism evidence="1 2">
    <name type="scientific">Sphaerospermopsis torques-reginae ITEP-024</name>
    <dbReference type="NCBI Taxonomy" id="984208"/>
    <lineage>
        <taxon>Bacteria</taxon>
        <taxon>Bacillati</taxon>
        <taxon>Cyanobacteriota</taxon>
        <taxon>Cyanophyceae</taxon>
        <taxon>Nostocales</taxon>
        <taxon>Aphanizomenonaceae</taxon>
        <taxon>Sphaerospermopsis</taxon>
        <taxon>Sphaerospermopsis torques-reginae</taxon>
    </lineage>
</organism>
<accession>A0ABX8WUK1</accession>
<keyword evidence="2" id="KW-1185">Reference proteome</keyword>
<dbReference type="RefSeq" id="WP_220608327.1">
    <property type="nucleotide sequence ID" value="NZ_CP080598.1"/>
</dbReference>
<gene>
    <name evidence="1" type="ORF">K2F26_14040</name>
</gene>
<proteinExistence type="predicted"/>
<evidence type="ECO:0000313" key="2">
    <source>
        <dbReference type="Proteomes" id="UP000826540"/>
    </source>
</evidence>
<reference evidence="1 2" key="1">
    <citation type="journal article" date="2022" name="J. Am. Chem. Soc.">
        <title>Biosynthesis of Guanitoxin Enables Global Environmental Detection in Freshwater Cyanobacteria.</title>
        <authorList>
            <person name="Lima S.T."/>
            <person name="Fallon T.R."/>
            <person name="Cordoza J.L."/>
            <person name="Chekan J.R."/>
            <person name="Delbaje E."/>
            <person name="Hopiavuori A.R."/>
            <person name="Alvarenga D.O."/>
            <person name="Wood S.M."/>
            <person name="Luhavaya H."/>
            <person name="Baumgartner J.T."/>
            <person name="Dorr F.A."/>
            <person name="Etchegaray A."/>
            <person name="Pinto E."/>
            <person name="McKinnie S.M.K."/>
            <person name="Fiore M.F."/>
            <person name="Moore B.S."/>
        </authorList>
    </citation>
    <scope>NUCLEOTIDE SEQUENCE [LARGE SCALE GENOMIC DNA]</scope>
    <source>
        <strain evidence="1 2">ITEP-024</strain>
    </source>
</reference>
<sequence length="86" mass="10065">MKRLFHQSYILIVSESDRHLAKIKRYYQVTKTNKKSLSNSLTFASFAFTLREREHPNFEKITAATPKTLLNSLTFVSFAFFAVHSY</sequence>
<evidence type="ECO:0000313" key="1">
    <source>
        <dbReference type="EMBL" id="QYX30080.1"/>
    </source>
</evidence>
<dbReference type="EMBL" id="CP080598">
    <property type="protein sequence ID" value="QYX30080.1"/>
    <property type="molecule type" value="Genomic_DNA"/>
</dbReference>